<gene>
    <name evidence="3" type="ORF">ACFP3V_29405</name>
</gene>
<evidence type="ECO:0000313" key="4">
    <source>
        <dbReference type="Proteomes" id="UP001596174"/>
    </source>
</evidence>
<keyword evidence="4" id="KW-1185">Reference proteome</keyword>
<dbReference type="Pfam" id="PF12770">
    <property type="entry name" value="CHAT"/>
    <property type="match status" value="1"/>
</dbReference>
<organism evidence="3 4">
    <name type="scientific">Streptacidiphilus monticola</name>
    <dbReference type="NCBI Taxonomy" id="2161674"/>
    <lineage>
        <taxon>Bacteria</taxon>
        <taxon>Bacillati</taxon>
        <taxon>Actinomycetota</taxon>
        <taxon>Actinomycetes</taxon>
        <taxon>Kitasatosporales</taxon>
        <taxon>Streptomycetaceae</taxon>
        <taxon>Streptacidiphilus</taxon>
    </lineage>
</organism>
<proteinExistence type="predicted"/>
<protein>
    <submittedName>
        <fullName evidence="3">CHAT domain-containing protein</fullName>
    </submittedName>
</protein>
<dbReference type="Proteomes" id="UP001596174">
    <property type="component" value="Unassembled WGS sequence"/>
</dbReference>
<feature type="domain" description="CHAT" evidence="2">
    <location>
        <begin position="558"/>
        <end position="863"/>
    </location>
</feature>
<dbReference type="EMBL" id="JBHSQJ010000153">
    <property type="protein sequence ID" value="MFC5911311.1"/>
    <property type="molecule type" value="Genomic_DNA"/>
</dbReference>
<comment type="caution">
    <text evidence="3">The sequence shown here is derived from an EMBL/GenBank/DDBJ whole genome shotgun (WGS) entry which is preliminary data.</text>
</comment>
<dbReference type="RefSeq" id="WP_380590056.1">
    <property type="nucleotide sequence ID" value="NZ_JBHSQJ010000153.1"/>
</dbReference>
<sequence length="866" mass="93333">MIAFDGGNMGGSTPADGATPRQDQCGGVVQQALVSRLLALIRASEIAEWTDGTGMLLAITSLARAALREAQGWSSQQILQDLRRIVRPEDRNPPGEHALAQLVDALIRDIRRRPSEDLTYTRLFAAYVQLQSRWSSMRKDSGVADSSDRWAWAPPPLPTGTGRELRSSDVDDVFARLCLDALFADAGSLTPREAPDYGCSNPGPQWVSAPGRTFPSVPTWMATAVLHSDRRTWHGLLGATPWWYTTLDTAADAFVAWYLLRGRDAEPLRIDAREGRCVITLGLHRPQVGQDLLSAAFDYDLANLRDACELLLLAWAGRVRLDILQVEGEDAAPIAKRTLSLPVDAASAACLQAVALEALHGLVEGFQEADSAALAAELPIALALHHFAEAEANKASDLVVALRLLRGTLGLERSKSAAVARAARKVTEQRQHRADLSLAGHDTAKARTAQRSAERALARLLAVDEDGAAQGTRRGFGGHAFADDRLAAMLAALDRQDRAFVHIHVDDGVLMATWARLLPGGPAVRRLALPEVPLTHVAAEVRSWKERGSKLAGIPRIQQLLTLVGTRLSSSLVDDGVRHVVLSPVWFLEHVPLHAAPCSPTADGPVFFDRFHSVTYAPCLQVLEQLYGFDPVIPDGSALLVSYGDDLPGTAVEARVLARIYQASTILQGDDATPQRVLDCSRTVDVVHLAAHAAAHENRFASAIGLHGYSAADSALTLARVLAEGDFRRTSTVVLATCDSGTHAFTGLGRPQYRSLDGAFLARGARSILSTLWPLADASSPAFMSVFHHVLASGRGAAAAYRTAVNYLRHAQWRGPADHGASIAQAEADLDAVSPDWRERLDECTGPDGTLDPSHWACFKLAGLTW</sequence>
<feature type="region of interest" description="Disordered" evidence="1">
    <location>
        <begin position="1"/>
        <end position="23"/>
    </location>
</feature>
<name>A0ABW1G9A3_9ACTN</name>
<evidence type="ECO:0000259" key="2">
    <source>
        <dbReference type="Pfam" id="PF12770"/>
    </source>
</evidence>
<dbReference type="InterPro" id="IPR024983">
    <property type="entry name" value="CHAT_dom"/>
</dbReference>
<reference evidence="4" key="1">
    <citation type="journal article" date="2019" name="Int. J. Syst. Evol. Microbiol.">
        <title>The Global Catalogue of Microorganisms (GCM) 10K type strain sequencing project: providing services to taxonomists for standard genome sequencing and annotation.</title>
        <authorList>
            <consortium name="The Broad Institute Genomics Platform"/>
            <consortium name="The Broad Institute Genome Sequencing Center for Infectious Disease"/>
            <person name="Wu L."/>
            <person name="Ma J."/>
        </authorList>
    </citation>
    <scope>NUCLEOTIDE SEQUENCE [LARGE SCALE GENOMIC DNA]</scope>
    <source>
        <strain evidence="4">JCM 4816</strain>
    </source>
</reference>
<evidence type="ECO:0000256" key="1">
    <source>
        <dbReference type="SAM" id="MobiDB-lite"/>
    </source>
</evidence>
<accession>A0ABW1G9A3</accession>
<evidence type="ECO:0000313" key="3">
    <source>
        <dbReference type="EMBL" id="MFC5911311.1"/>
    </source>
</evidence>